<feature type="transmembrane region" description="Helical" evidence="5">
    <location>
        <begin position="147"/>
        <end position="167"/>
    </location>
</feature>
<name>A0A8J5XI78_DIALT</name>
<evidence type="ECO:0000313" key="8">
    <source>
        <dbReference type="Proteomes" id="UP000751190"/>
    </source>
</evidence>
<gene>
    <name evidence="7" type="ORF">KFE25_003953</name>
</gene>
<evidence type="ECO:0000256" key="2">
    <source>
        <dbReference type="ARBA" id="ARBA00022692"/>
    </source>
</evidence>
<sequence length="192" mass="22200">MLHDIYNLLMLPVLCGFCFRYLLTGASFDAFVVVAYAYFIGDLLWVVCSPSCVKSPGVIAGHHCLTMLYMLYPLAYPQLRHYMAMCLSVELNTFFLILRRLWHVPPVSVCFYVTWITIRLIIYPYLIYVFAILYVDRSLETGSWLNSFALIPSFQSALTVLNIKWTVDLARRKLDMMRDPSLRARMSKAKGL</sequence>
<evidence type="ECO:0000256" key="1">
    <source>
        <dbReference type="ARBA" id="ARBA00004141"/>
    </source>
</evidence>
<dbReference type="InterPro" id="IPR006634">
    <property type="entry name" value="TLC-dom"/>
</dbReference>
<evidence type="ECO:0000313" key="7">
    <source>
        <dbReference type="EMBL" id="KAG8463680.1"/>
    </source>
</evidence>
<protein>
    <recommendedName>
        <fullName evidence="6">TLC domain-containing protein</fullName>
    </recommendedName>
</protein>
<feature type="domain" description="TLC" evidence="6">
    <location>
        <begin position="26"/>
        <end position="170"/>
    </location>
</feature>
<feature type="transmembrane region" description="Helical" evidence="5">
    <location>
        <begin position="6"/>
        <end position="23"/>
    </location>
</feature>
<dbReference type="OMA" id="WITIRLI"/>
<dbReference type="Pfam" id="PF03798">
    <property type="entry name" value="TRAM_LAG1_CLN8"/>
    <property type="match status" value="1"/>
</dbReference>
<evidence type="ECO:0000256" key="5">
    <source>
        <dbReference type="SAM" id="Phobius"/>
    </source>
</evidence>
<feature type="transmembrane region" description="Helical" evidence="5">
    <location>
        <begin position="110"/>
        <end position="135"/>
    </location>
</feature>
<organism evidence="7 8">
    <name type="scientific">Diacronema lutheri</name>
    <name type="common">Unicellular marine alga</name>
    <name type="synonym">Monochrysis lutheri</name>
    <dbReference type="NCBI Taxonomy" id="2081491"/>
    <lineage>
        <taxon>Eukaryota</taxon>
        <taxon>Haptista</taxon>
        <taxon>Haptophyta</taxon>
        <taxon>Pavlovophyceae</taxon>
        <taxon>Pavlovales</taxon>
        <taxon>Pavlovaceae</taxon>
        <taxon>Diacronema</taxon>
    </lineage>
</organism>
<keyword evidence="8" id="KW-1185">Reference proteome</keyword>
<dbReference type="AlphaFoldDB" id="A0A8J5XI78"/>
<dbReference type="GO" id="GO:0016020">
    <property type="term" value="C:membrane"/>
    <property type="evidence" value="ECO:0007669"/>
    <property type="project" value="UniProtKB-SubCell"/>
</dbReference>
<evidence type="ECO:0000259" key="6">
    <source>
        <dbReference type="Pfam" id="PF03798"/>
    </source>
</evidence>
<keyword evidence="2 5" id="KW-0812">Transmembrane</keyword>
<comment type="caution">
    <text evidence="7">The sequence shown here is derived from an EMBL/GenBank/DDBJ whole genome shotgun (WGS) entry which is preliminary data.</text>
</comment>
<feature type="transmembrane region" description="Helical" evidence="5">
    <location>
        <begin position="79"/>
        <end position="98"/>
    </location>
</feature>
<comment type="subcellular location">
    <subcellularLocation>
        <location evidence="1">Membrane</location>
        <topology evidence="1">Multi-pass membrane protein</topology>
    </subcellularLocation>
</comment>
<feature type="transmembrane region" description="Helical" evidence="5">
    <location>
        <begin position="30"/>
        <end position="47"/>
    </location>
</feature>
<keyword evidence="4 5" id="KW-0472">Membrane</keyword>
<proteinExistence type="predicted"/>
<accession>A0A8J5XI78</accession>
<keyword evidence="3 5" id="KW-1133">Transmembrane helix</keyword>
<dbReference type="Proteomes" id="UP000751190">
    <property type="component" value="Unassembled WGS sequence"/>
</dbReference>
<evidence type="ECO:0000256" key="4">
    <source>
        <dbReference type="ARBA" id="ARBA00023136"/>
    </source>
</evidence>
<dbReference type="OrthoDB" id="39339at2759"/>
<dbReference type="EMBL" id="JAGTXO010000015">
    <property type="protein sequence ID" value="KAG8463680.1"/>
    <property type="molecule type" value="Genomic_DNA"/>
</dbReference>
<evidence type="ECO:0000256" key="3">
    <source>
        <dbReference type="ARBA" id="ARBA00022989"/>
    </source>
</evidence>
<reference evidence="7" key="1">
    <citation type="submission" date="2021-05" db="EMBL/GenBank/DDBJ databases">
        <title>The genome of the haptophyte Pavlova lutheri (Diacronema luteri, Pavlovales) - a model for lipid biosynthesis in eukaryotic algae.</title>
        <authorList>
            <person name="Hulatt C.J."/>
            <person name="Posewitz M.C."/>
        </authorList>
    </citation>
    <scope>NUCLEOTIDE SEQUENCE</scope>
    <source>
        <strain evidence="7">NIVA-4/92</strain>
    </source>
</reference>